<keyword evidence="4" id="KW-0732">Signal</keyword>
<evidence type="ECO:0000256" key="6">
    <source>
        <dbReference type="SAM" id="Coils"/>
    </source>
</evidence>
<feature type="compositionally biased region" description="Acidic residues" evidence="7">
    <location>
        <begin position="2295"/>
        <end position="2310"/>
    </location>
</feature>
<dbReference type="InterPro" id="IPR019931">
    <property type="entry name" value="LPXTG_anchor"/>
</dbReference>
<feature type="compositionally biased region" description="Polar residues" evidence="7">
    <location>
        <begin position="1665"/>
        <end position="1684"/>
    </location>
</feature>
<feature type="compositionally biased region" description="Polar residues" evidence="7">
    <location>
        <begin position="2138"/>
        <end position="2154"/>
    </location>
</feature>
<dbReference type="RefSeq" id="WP_135096439.1">
    <property type="nucleotide sequence ID" value="NZ_JADGLW010000002.1"/>
</dbReference>
<evidence type="ECO:0000256" key="5">
    <source>
        <dbReference type="ARBA" id="ARBA00023088"/>
    </source>
</evidence>
<keyword evidence="12" id="KW-1185">Reference proteome</keyword>
<feature type="compositionally biased region" description="Acidic residues" evidence="7">
    <location>
        <begin position="1554"/>
        <end position="1565"/>
    </location>
</feature>
<evidence type="ECO:0000256" key="1">
    <source>
        <dbReference type="ARBA" id="ARBA00004168"/>
    </source>
</evidence>
<keyword evidence="8" id="KW-0812">Transmembrane</keyword>
<feature type="compositionally biased region" description="Acidic residues" evidence="7">
    <location>
        <begin position="2249"/>
        <end position="2270"/>
    </location>
</feature>
<feature type="region of interest" description="Disordered" evidence="7">
    <location>
        <begin position="1548"/>
        <end position="1569"/>
    </location>
</feature>
<dbReference type="SUPFAM" id="SSF49478">
    <property type="entry name" value="Cna protein B-type domain"/>
    <property type="match status" value="1"/>
</dbReference>
<dbReference type="SMART" id="SM00710">
    <property type="entry name" value="PbH1"/>
    <property type="match status" value="8"/>
</dbReference>
<evidence type="ECO:0000256" key="4">
    <source>
        <dbReference type="ARBA" id="ARBA00022729"/>
    </source>
</evidence>
<organism evidence="11 12">
    <name type="scientific">Jeotgalicoccus nanhaiensis</name>
    <dbReference type="NCBI Taxonomy" id="568603"/>
    <lineage>
        <taxon>Bacteria</taxon>
        <taxon>Bacillati</taxon>
        <taxon>Bacillota</taxon>
        <taxon>Bacilli</taxon>
        <taxon>Bacillales</taxon>
        <taxon>Staphylococcaceae</taxon>
        <taxon>Jeotgalicoccus</taxon>
    </lineage>
</organism>
<feature type="transmembrane region" description="Helical" evidence="8">
    <location>
        <begin position="2601"/>
        <end position="2619"/>
    </location>
</feature>
<feature type="domain" description="Gram-positive cocci surface proteins LPxTG" evidence="10">
    <location>
        <begin position="2591"/>
        <end position="2628"/>
    </location>
</feature>
<dbReference type="InterPro" id="IPR036465">
    <property type="entry name" value="vWFA_dom_sf"/>
</dbReference>
<feature type="region of interest" description="Disordered" evidence="7">
    <location>
        <begin position="1665"/>
        <end position="1703"/>
    </location>
</feature>
<feature type="coiled-coil region" evidence="6">
    <location>
        <begin position="2368"/>
        <end position="2395"/>
    </location>
</feature>
<evidence type="ECO:0000313" key="12">
    <source>
        <dbReference type="Proteomes" id="UP000647980"/>
    </source>
</evidence>
<keyword evidence="3" id="KW-0964">Secreted</keyword>
<dbReference type="CDD" id="cd00198">
    <property type="entry name" value="vWFA"/>
    <property type="match status" value="1"/>
</dbReference>
<dbReference type="InterPro" id="IPR047589">
    <property type="entry name" value="DUF11_rpt"/>
</dbReference>
<dbReference type="Pfam" id="PF05738">
    <property type="entry name" value="Cna_B"/>
    <property type="match status" value="1"/>
</dbReference>
<evidence type="ECO:0000256" key="8">
    <source>
        <dbReference type="SAM" id="Phobius"/>
    </source>
</evidence>
<feature type="region of interest" description="Disordered" evidence="7">
    <location>
        <begin position="174"/>
        <end position="194"/>
    </location>
</feature>
<keyword evidence="6" id="KW-0175">Coiled coil</keyword>
<dbReference type="PROSITE" id="PS50234">
    <property type="entry name" value="VWFA"/>
    <property type="match status" value="1"/>
</dbReference>
<dbReference type="SMART" id="SM00327">
    <property type="entry name" value="VWA"/>
    <property type="match status" value="1"/>
</dbReference>
<dbReference type="InterPro" id="IPR002035">
    <property type="entry name" value="VWF_A"/>
</dbReference>
<keyword evidence="8" id="KW-1133">Transmembrane helix</keyword>
<sequence>MPKVFSAGKIMPVMFTVMMVISLFLEPLTYMNVNAQNAAEIIHGDDTGSVMNYGESQEYEDSIISKNATYTGTPGEYFIDLRVEGKEREVDESTDIVIVYDNSNSMSTNNRVTIARNATTQFIDEMIENNEQVQIATVIYGTHVMDGRRNIARNAGNTENLSQKTLTRDAEALKRSLPTSIPSNRGRGDDGGTFTQEGIEVAASILNGSTAQNKIIVTITDGIPTVSKNSSNTVIGNGTSFTAGYTNHGVGTLRAANAIQASGIDMHSIGIEITAGSNATETQAHNVMSGLASNPGQYYQADRVSEIVDILSGLATGLTGTISSGSIVDPMGEMVNLNIHSNGFVSASNENLTDGSYYISGTPQTAVDAAGVSLSGDTLNVNNLNLGANQYINIRYKVNLDTDNPAFSADEYYATNGQTTFLATPEDSVYRDFEVPTIKGADFELGGTKVWNDSGGEMNRPETLEIELHRMIDGDENRTQYLETVEVSPNENEEWNYIFEDYPMYSSTGELYDYYINEISVDGYTAEYDEDLNLVNNLEYEPQISLEKTSDVERISEAGEAVVYTFEITNTGNVILSDIVLNDEKLGGNITLENTSLEPGETITVTEEYTVTQADIDNAALENTATVTGIDPEDTGVEDADSNTIPATQLASIDLVKEADRDELVAGENVNYTFTATNDGNVTLSNISISDVLEGLSDITYTAINGEEITDPENIKLMPGDVLTADAFYQITQADLNAGEVENTATVTGTDPSEEPVTDTDTEYIVGEQKPGIQITKTSDVEEFTAVGEEITYTFEVENTGNVTLEDVIVTDPMFKEGISLETTTLNPNESTTGTAVYQVTQNDLDNGTILNTASVTGTPPGEGTPPTDNTEIIIPASQNPSIELVKSADSNEELTAGNEVTYTFTATNNGNVTLNNVIVTDMLEGLSDIRYLAINGETAEDLENISLSPDDVLTAEAVYTVTQQDVDNGTITNTATVNGQDTNSNEVTDNDEEVIELNQNTDIEIVKSAAVETFSEVNQQIEYTFEVTNTGNVTLNNITVEDEMFSEGVTITPSSLEPGQTATGTAVRTVSQEDLDNGSIYNSATATGTPPGDITPPSAEDNVTITAEQEPSIVIEKIADRLDLIAGEDVNYQFIVTNDGNVTLNNVAISDVMEGLSDITYVTVNDNVVEDPENITLNPNDVLTASANYNITQTDVNTGAINNTANVTGTPPAGDPVTSEDDETVTGERQPAIEINKTIDADSYSTAGQTVEYTFEVINTGNVTLQNIVVTDPMFEESIELEETTLQPGQSATGTMVYEITQDDVNNGSLSNAATVTGTPPDNLEPPTDDDEVTIEAGQNPSISLIKESDRNDLVAGEDINYKFTATNDGNVTLTNVNITDIFEGLSDISYVTINDEEIADEENITLNPNDTLVAYADYTIKQSDVDSGQLTNEATVSGTPPTGADVTSTDYVAVPQDPEPGLSLSKTSSTESFNAVGDEIVYNFEIINEGNVTVSGLTLIDEMFPDGVEVEPTTLAPGETATGTATHTVTQEDLDTGEVLNAASVTGTPPDGETEVPPGEDEVTVPGEQTPSINLVKESDRDDLVAGEDINYIFTATNDGNVTLQNVTLTDVLEGISEISYVSIDGEEIEDTENITLLPGQELIANASYEITQSDVDSGQLTNEATITGTPSNGDDVTSTDSVAVPQDPEPGLSLNKTSSTESFNTVGDEIVYNFEINNEGNVTVSGLTLIDEMFPDGIEVEPTTIGPNETATGTATYTVTQEDVDAGEVLNAASVTGTPPDGETEVPPGEDEVTVPGEQTPSINLIKESNRDDLVAGEDINYTFTATNDGNVTLENVILTDVLEGLSEISYVSIDGEEIEDTGNITLLPGQELIANASYEITQADINNQSVINTATVTGTPPTGEEVTGEDSVTVSGKGNKSLIFEKASTTESFTEVGDIIEYAFTVTNSGDITLENVTVTDEMFSQGIELDQTTLEPGETATGTAEYTVTQEDIDNGSVLNAATATGTPPGTDEPIEPVPDEVTVPHVPAEPADASVQLEKSSDVASVNEAGYTINYTFVITNTGDVEFNHLILYDAMLGGLIELEVTELAPNESTQVTVPYEVTMTDIISGNIYNEADVRAYTPDNQRKVDQSENNVSTPGQSVPQGEATKTVNGYDKYEVSSNDEIFTFEMKTVLDAVNDVTTFTISDKVDNRLNISNVDVTIAESAATDSNEVAELEENKLNLETQLESLRAELEKLEAIEEEQQTQELEEDENSDSEEEPQTEENKEAETSNTEEENISSGTQSESEQSDSVEEPANEEIENQQEAAAVTEEITEESVEEGTSSPEESPEAESLESESAEEVETEESVKAEETVVNPQVIEELESDIAELETQLEEIEQQLDEVEQVDIPAGSILEFGNLSTNGNNITFTITDEKVLEALEGYEITMAIDSSFASIDEDAEKNGVRNQATFNIGDKTLNTNTVVVAPHVETKVPERPEEPEEKPEQPEGPSEPEEKPEQPEGPSEPEEKPEQPEGPSEPEEKPEQLEDPSEPEERPDQPVGPSESEEQPVKPEGSTDSGNKSEELEETNTTSTDKQLEDDATLPDTGETQNNLLYVGSILALLAGVALLFVTRKKKNEDH</sequence>
<dbReference type="CDD" id="cd00222">
    <property type="entry name" value="CollagenBindB"/>
    <property type="match status" value="1"/>
</dbReference>
<dbReference type="InterPro" id="IPR055354">
    <property type="entry name" value="DUF7507"/>
</dbReference>
<dbReference type="PANTHER" id="PTHR34819">
    <property type="entry name" value="LARGE CYSTEINE-RICH PERIPLASMIC PROTEIN OMCB"/>
    <property type="match status" value="1"/>
</dbReference>
<dbReference type="InterPro" id="IPR049319">
    <property type="entry name" value="GBS104-like_Ig"/>
</dbReference>
<feature type="region of interest" description="Disordered" evidence="7">
    <location>
        <begin position="1778"/>
        <end position="1799"/>
    </location>
</feature>
<dbReference type="NCBIfam" id="TIGR01451">
    <property type="entry name" value="B_ant_repeat"/>
    <property type="match status" value="9"/>
</dbReference>
<keyword evidence="8" id="KW-0472">Membrane</keyword>
<proteinExistence type="predicted"/>
<evidence type="ECO:0000313" key="11">
    <source>
        <dbReference type="EMBL" id="MBF0753123.1"/>
    </source>
</evidence>
<dbReference type="InterPro" id="IPR051172">
    <property type="entry name" value="Chlamydia_OmcB"/>
</dbReference>
<feature type="compositionally biased region" description="Acidic residues" evidence="7">
    <location>
        <begin position="1785"/>
        <end position="1796"/>
    </location>
</feature>
<dbReference type="PANTHER" id="PTHR34819:SF3">
    <property type="entry name" value="CELL SURFACE PROTEIN"/>
    <property type="match status" value="1"/>
</dbReference>
<dbReference type="NCBIfam" id="TIGR01167">
    <property type="entry name" value="LPXTG_anchor"/>
    <property type="match status" value="1"/>
</dbReference>
<feature type="region of interest" description="Disordered" evidence="7">
    <location>
        <begin position="2478"/>
        <end position="2597"/>
    </location>
</feature>
<feature type="region of interest" description="Disordered" evidence="7">
    <location>
        <begin position="2131"/>
        <end position="2154"/>
    </location>
</feature>
<dbReference type="Pfam" id="PF24346">
    <property type="entry name" value="DUF7507"/>
    <property type="match status" value="14"/>
</dbReference>
<feature type="domain" description="VWFA" evidence="9">
    <location>
        <begin position="95"/>
        <end position="314"/>
    </location>
</feature>
<dbReference type="PROSITE" id="PS50847">
    <property type="entry name" value="GRAM_POS_ANCHORING"/>
    <property type="match status" value="1"/>
</dbReference>
<dbReference type="SUPFAM" id="SSF53300">
    <property type="entry name" value="vWA-like"/>
    <property type="match status" value="1"/>
</dbReference>
<dbReference type="Pfam" id="PF21426">
    <property type="entry name" value="GBS104-like_Ig"/>
    <property type="match status" value="1"/>
</dbReference>
<dbReference type="InterPro" id="IPR006626">
    <property type="entry name" value="PbH1"/>
</dbReference>
<gene>
    <name evidence="11" type="ORF">IR135_02470</name>
</gene>
<protein>
    <submittedName>
        <fullName evidence="11">DUF11 domain-containing protein</fullName>
    </submittedName>
</protein>
<evidence type="ECO:0000256" key="2">
    <source>
        <dbReference type="ARBA" id="ARBA00022512"/>
    </source>
</evidence>
<dbReference type="InterPro" id="IPR008454">
    <property type="entry name" value="Collagen-bd_Cna-like_B-typ_dom"/>
</dbReference>
<evidence type="ECO:0000259" key="10">
    <source>
        <dbReference type="PROSITE" id="PS50847"/>
    </source>
</evidence>
<keyword evidence="2" id="KW-0134">Cell wall</keyword>
<keyword evidence="5" id="KW-0572">Peptidoglycan-anchor</keyword>
<evidence type="ECO:0000256" key="7">
    <source>
        <dbReference type="SAM" id="MobiDB-lite"/>
    </source>
</evidence>
<name>A0ABR9XWA7_9STAP</name>
<comment type="caution">
    <text evidence="11">The sequence shown here is derived from an EMBL/GenBank/DDBJ whole genome shotgun (WGS) entry which is preliminary data.</text>
</comment>
<dbReference type="InterPro" id="IPR013783">
    <property type="entry name" value="Ig-like_fold"/>
</dbReference>
<feature type="compositionally biased region" description="Acidic residues" evidence="7">
    <location>
        <begin position="2335"/>
        <end position="2353"/>
    </location>
</feature>
<accession>A0ABR9XWA7</accession>
<comment type="subcellular location">
    <subcellularLocation>
        <location evidence="1">Secreted</location>
        <location evidence="1">Cell wall</location>
        <topology evidence="1">Peptidoglycan-anchor</topology>
    </subcellularLocation>
</comment>
<feature type="region of interest" description="Disordered" evidence="7">
    <location>
        <begin position="2249"/>
        <end position="2364"/>
    </location>
</feature>
<reference evidence="11 12" key="1">
    <citation type="submission" date="2020-10" db="EMBL/GenBank/DDBJ databases">
        <title>Mouse Oral microbiota.</title>
        <authorList>
            <person name="Joseph S."/>
            <person name="Aduse-Opoku J."/>
        </authorList>
    </citation>
    <scope>NUCLEOTIDE SEQUENCE [LARGE SCALE GENOMIC DNA]</scope>
    <source>
        <strain evidence="11 12">19428wE5_W307</strain>
    </source>
</reference>
<dbReference type="EMBL" id="JADGLW010000002">
    <property type="protein sequence ID" value="MBF0753123.1"/>
    <property type="molecule type" value="Genomic_DNA"/>
</dbReference>
<evidence type="ECO:0000259" key="9">
    <source>
        <dbReference type="PROSITE" id="PS50234"/>
    </source>
</evidence>
<dbReference type="Gene3D" id="2.60.40.10">
    <property type="entry name" value="Immunoglobulins"/>
    <property type="match status" value="1"/>
</dbReference>
<dbReference type="Proteomes" id="UP000647980">
    <property type="component" value="Unassembled WGS sequence"/>
</dbReference>
<evidence type="ECO:0000256" key="3">
    <source>
        <dbReference type="ARBA" id="ARBA00022525"/>
    </source>
</evidence>
<dbReference type="Pfam" id="PF00746">
    <property type="entry name" value="Gram_pos_anchor"/>
    <property type="match status" value="1"/>
</dbReference>
<dbReference type="Gene3D" id="3.40.50.410">
    <property type="entry name" value="von Willebrand factor, type A domain"/>
    <property type="match status" value="1"/>
</dbReference>